<dbReference type="HAMAP" id="MF_01151">
    <property type="entry name" value="GrpE"/>
    <property type="match status" value="1"/>
</dbReference>
<dbReference type="PROSITE" id="PS01071">
    <property type="entry name" value="GRPE"/>
    <property type="match status" value="1"/>
</dbReference>
<evidence type="ECO:0000256" key="2">
    <source>
        <dbReference type="ARBA" id="ARBA00009054"/>
    </source>
</evidence>
<evidence type="ECO:0000256" key="6">
    <source>
        <dbReference type="ARBA" id="ARBA00023186"/>
    </source>
</evidence>
<dbReference type="InterPro" id="IPR000740">
    <property type="entry name" value="GrpE"/>
</dbReference>
<evidence type="ECO:0000256" key="13">
    <source>
        <dbReference type="SAM" id="MobiDB-lite"/>
    </source>
</evidence>
<sequence length="189" mass="21310">MAKKNEEKRMPEEPVQEEPRQEAEKTAEPAAEKPEQQASDALRVKAEKLEEELKTLKEQHLRTLAEYDNFRKRTEREKAGIYNDATIAAICALLPVADNLDRALEQKECSAEDLRRGVEMVSKQLVDSLKKLGVEEMAGVGEEFNPDLHNAVSHIEDDTLDENVISAVFQKGYLLGDKVVRHAMVQVAN</sequence>
<dbReference type="GO" id="GO:0051087">
    <property type="term" value="F:protein-folding chaperone binding"/>
    <property type="evidence" value="ECO:0007669"/>
    <property type="project" value="InterPro"/>
</dbReference>
<evidence type="ECO:0000256" key="3">
    <source>
        <dbReference type="ARBA" id="ARBA00011738"/>
    </source>
</evidence>
<evidence type="ECO:0000256" key="1">
    <source>
        <dbReference type="ARBA" id="ARBA00004496"/>
    </source>
</evidence>
<dbReference type="GO" id="GO:0051082">
    <property type="term" value="F:unfolded protein binding"/>
    <property type="evidence" value="ECO:0007669"/>
    <property type="project" value="TreeGrafter"/>
</dbReference>
<dbReference type="Proteomes" id="UP000651482">
    <property type="component" value="Unassembled WGS sequence"/>
</dbReference>
<dbReference type="InterPro" id="IPR009012">
    <property type="entry name" value="GrpE_head"/>
</dbReference>
<dbReference type="GO" id="GO:0005737">
    <property type="term" value="C:cytoplasm"/>
    <property type="evidence" value="ECO:0007669"/>
    <property type="project" value="UniProtKB-SubCell"/>
</dbReference>
<evidence type="ECO:0000256" key="7">
    <source>
        <dbReference type="ARBA" id="ARBA00053401"/>
    </source>
</evidence>
<dbReference type="InterPro" id="IPR013805">
    <property type="entry name" value="GrpE_CC"/>
</dbReference>
<dbReference type="NCBIfam" id="NF010738">
    <property type="entry name" value="PRK14140.1"/>
    <property type="match status" value="1"/>
</dbReference>
<dbReference type="RefSeq" id="WP_249319403.1">
    <property type="nucleotide sequence ID" value="NZ_JACRSN010000008.1"/>
</dbReference>
<evidence type="ECO:0000256" key="9">
    <source>
        <dbReference type="ARBA" id="ARBA00076414"/>
    </source>
</evidence>
<dbReference type="GO" id="GO:0042803">
    <property type="term" value="F:protein homodimerization activity"/>
    <property type="evidence" value="ECO:0007669"/>
    <property type="project" value="InterPro"/>
</dbReference>
<dbReference type="EMBL" id="JACRSN010000008">
    <property type="protein sequence ID" value="MBC8533757.1"/>
    <property type="molecule type" value="Genomic_DNA"/>
</dbReference>
<comment type="function">
    <text evidence="7 10 11">Participates actively in the response to hyperosmotic and heat shock by preventing the aggregation of stress-denatured proteins, in association with DnaK and GrpE. It is the nucleotide exchange factor for DnaK and may function as a thermosensor. Unfolded proteins bind initially to DnaJ; upon interaction with the DnaJ-bound protein, DnaK hydrolyzes its bound ATP, resulting in the formation of a stable complex. GrpE releases ADP from DnaK; ATP binding to DnaK triggers the release of the substrate protein, thus completing the reaction cycle. Several rounds of ATP-dependent interactions between DnaJ, DnaK and GrpE are required for fully efficient folding.</text>
</comment>
<reference evidence="14" key="1">
    <citation type="submission" date="2020-08" db="EMBL/GenBank/DDBJ databases">
        <title>Genome public.</title>
        <authorList>
            <person name="Liu C."/>
            <person name="Sun Q."/>
        </authorList>
    </citation>
    <scope>NUCLEOTIDE SEQUENCE</scope>
    <source>
        <strain evidence="14">NSJ-40</strain>
    </source>
</reference>
<evidence type="ECO:0000256" key="10">
    <source>
        <dbReference type="HAMAP-Rule" id="MF_01151"/>
    </source>
</evidence>
<evidence type="ECO:0000256" key="11">
    <source>
        <dbReference type="RuleBase" id="RU000639"/>
    </source>
</evidence>
<gene>
    <name evidence="10 14" type="primary">grpE</name>
    <name evidence="14" type="ORF">IAG03_07015</name>
</gene>
<dbReference type="FunFam" id="2.30.22.10:FF:000001">
    <property type="entry name" value="Protein GrpE"/>
    <property type="match status" value="1"/>
</dbReference>
<dbReference type="Gene3D" id="3.90.20.20">
    <property type="match status" value="1"/>
</dbReference>
<dbReference type="Pfam" id="PF01025">
    <property type="entry name" value="GrpE"/>
    <property type="match status" value="1"/>
</dbReference>
<dbReference type="NCBIfam" id="NF010757">
    <property type="entry name" value="PRK14160.1"/>
    <property type="match status" value="1"/>
</dbReference>
<evidence type="ECO:0000313" key="15">
    <source>
        <dbReference type="Proteomes" id="UP000651482"/>
    </source>
</evidence>
<keyword evidence="6 10" id="KW-0143">Chaperone</keyword>
<protein>
    <recommendedName>
        <fullName evidence="8 10">Protein GrpE</fullName>
    </recommendedName>
    <alternativeName>
        <fullName evidence="9 10">HSP-70 cofactor</fullName>
    </alternativeName>
</protein>
<evidence type="ECO:0000313" key="14">
    <source>
        <dbReference type="EMBL" id="MBC8533757.1"/>
    </source>
</evidence>
<keyword evidence="15" id="KW-1185">Reference proteome</keyword>
<dbReference type="PRINTS" id="PR00773">
    <property type="entry name" value="GRPEPROTEIN"/>
</dbReference>
<dbReference type="SUPFAM" id="SSF58014">
    <property type="entry name" value="Coiled-coil domain of nucleotide exchange factor GrpE"/>
    <property type="match status" value="1"/>
</dbReference>
<feature type="region of interest" description="Disordered" evidence="13">
    <location>
        <begin position="1"/>
        <end position="43"/>
    </location>
</feature>
<dbReference type="Gene3D" id="2.30.22.10">
    <property type="entry name" value="Head domain of nucleotide exchange factor GrpE"/>
    <property type="match status" value="1"/>
</dbReference>
<dbReference type="CDD" id="cd00446">
    <property type="entry name" value="GrpE"/>
    <property type="match status" value="1"/>
</dbReference>
<comment type="similarity">
    <text evidence="2 10 12">Belongs to the GrpE family.</text>
</comment>
<evidence type="ECO:0000256" key="12">
    <source>
        <dbReference type="RuleBase" id="RU004478"/>
    </source>
</evidence>
<evidence type="ECO:0000256" key="8">
    <source>
        <dbReference type="ARBA" id="ARBA00072274"/>
    </source>
</evidence>
<organism evidence="14 15">
    <name type="scientific">Yeguia hominis</name>
    <dbReference type="NCBI Taxonomy" id="2763662"/>
    <lineage>
        <taxon>Bacteria</taxon>
        <taxon>Bacillati</taxon>
        <taxon>Bacillota</taxon>
        <taxon>Clostridia</taxon>
        <taxon>Eubacteriales</taxon>
        <taxon>Yeguiaceae</taxon>
        <taxon>Yeguia</taxon>
    </lineage>
</organism>
<comment type="subunit">
    <text evidence="3 10">Homodimer.</text>
</comment>
<comment type="caution">
    <text evidence="14">The sequence shown here is derived from an EMBL/GenBank/DDBJ whole genome shotgun (WGS) entry which is preliminary data.</text>
</comment>
<name>A0A926D9E3_9FIRM</name>
<comment type="subcellular location">
    <subcellularLocation>
        <location evidence="1 10">Cytoplasm</location>
    </subcellularLocation>
</comment>
<dbReference type="GO" id="GO:0000774">
    <property type="term" value="F:adenyl-nucleotide exchange factor activity"/>
    <property type="evidence" value="ECO:0007669"/>
    <property type="project" value="InterPro"/>
</dbReference>
<keyword evidence="4 10" id="KW-0963">Cytoplasm</keyword>
<evidence type="ECO:0000256" key="4">
    <source>
        <dbReference type="ARBA" id="ARBA00022490"/>
    </source>
</evidence>
<keyword evidence="5 10" id="KW-0346">Stress response</keyword>
<dbReference type="AlphaFoldDB" id="A0A926D9E3"/>
<dbReference type="SUPFAM" id="SSF51064">
    <property type="entry name" value="Head domain of nucleotide exchange factor GrpE"/>
    <property type="match status" value="1"/>
</dbReference>
<dbReference type="GO" id="GO:0006457">
    <property type="term" value="P:protein folding"/>
    <property type="evidence" value="ECO:0007669"/>
    <property type="project" value="InterPro"/>
</dbReference>
<proteinExistence type="inferred from homology"/>
<evidence type="ECO:0000256" key="5">
    <source>
        <dbReference type="ARBA" id="ARBA00023016"/>
    </source>
</evidence>
<feature type="compositionally biased region" description="Basic and acidic residues" evidence="13">
    <location>
        <begin position="1"/>
        <end position="35"/>
    </location>
</feature>
<accession>A0A926D9E3</accession>
<dbReference type="PANTHER" id="PTHR21237">
    <property type="entry name" value="GRPE PROTEIN"/>
    <property type="match status" value="1"/>
</dbReference>
<dbReference type="PANTHER" id="PTHR21237:SF23">
    <property type="entry name" value="GRPE PROTEIN HOMOLOG, MITOCHONDRIAL"/>
    <property type="match status" value="1"/>
</dbReference>